<sequence length="365" mass="43237">MSAIHAAYYDLMGMSYLLRLQKNQKNNAVHIFPLARDICLIIYQINKELFDDSISIDPNIKKIRHRVKLYEKRDNIKIYNRIMDFHINQFGNDIDNLGFYLKEGQLVGSTIYPTYIFIDTDFFPDLSQESQIDLKSFFVKVGETINLLKEKLVIDSNGTLKYSEFPIFVHNDEKNYRDKDIHDSVFFIGEAEEKIIITRLILSLQEASTCIWLYNILQLNTTELNLDKYILMRLSSIKIDEVMDNIKNMNKFLKGKFTQIDESYNYEFSRLISDYDKDIGEECRVLRNMIHYNKNDVNFLDYLHIKLADDSTYIDGLLNKIINNYMEPLCLLITNYLDVDNKRSMNDWEKISKRLYSRLSGILRR</sequence>
<dbReference type="EMBL" id="JBBAGW010000014">
    <property type="protein sequence ID" value="MEI5931917.1"/>
    <property type="molecule type" value="Genomic_DNA"/>
</dbReference>
<protein>
    <submittedName>
        <fullName evidence="1">DNA polymerase III subunit gamma/tau</fullName>
    </submittedName>
</protein>
<dbReference type="RefSeq" id="WP_001273064.1">
    <property type="nucleotide sequence ID" value="NZ_JBBAGV010000014.1"/>
</dbReference>
<accession>A0ABU8HZ66</accession>
<evidence type="ECO:0000313" key="1">
    <source>
        <dbReference type="EMBL" id="MEI5931917.1"/>
    </source>
</evidence>
<proteinExistence type="predicted"/>
<keyword evidence="2" id="KW-1185">Reference proteome</keyword>
<reference evidence="1 2" key="1">
    <citation type="submission" date="2024-03" db="EMBL/GenBank/DDBJ databases">
        <title>A Rare Waterborne Outbreak of Bacillus cereus in China: Epidemiologic Survey, Genomic Insights and Virulence Characteristics.</title>
        <authorList>
            <person name="Wang S."/>
        </authorList>
    </citation>
    <scope>NUCLEOTIDE SEQUENCE [LARGE SCALE GENOMIC DNA]</scope>
    <source>
        <strain evidence="1 2">BC008</strain>
    </source>
</reference>
<gene>
    <name evidence="1" type="ORF">WBS43_24785</name>
</gene>
<dbReference type="Proteomes" id="UP001365619">
    <property type="component" value="Unassembled WGS sequence"/>
</dbReference>
<dbReference type="GeneID" id="92801192"/>
<organism evidence="1 2">
    <name type="scientific">Bacillus luti</name>
    <dbReference type="NCBI Taxonomy" id="2026191"/>
    <lineage>
        <taxon>Bacteria</taxon>
        <taxon>Bacillati</taxon>
        <taxon>Bacillota</taxon>
        <taxon>Bacilli</taxon>
        <taxon>Bacillales</taxon>
        <taxon>Bacillaceae</taxon>
        <taxon>Bacillus</taxon>
        <taxon>Bacillus cereus group</taxon>
    </lineage>
</organism>
<name>A0ABU8HZ66_9BACI</name>
<evidence type="ECO:0000313" key="2">
    <source>
        <dbReference type="Proteomes" id="UP001365619"/>
    </source>
</evidence>
<comment type="caution">
    <text evidence="1">The sequence shown here is derived from an EMBL/GenBank/DDBJ whole genome shotgun (WGS) entry which is preliminary data.</text>
</comment>